<dbReference type="PANTHER" id="PTHR46347:SF1">
    <property type="entry name" value="RING_FYVE_PHD ZINC FINGER SUPERFAMILY PROTEIN"/>
    <property type="match status" value="1"/>
</dbReference>
<keyword evidence="5" id="KW-0812">Transmembrane</keyword>
<keyword evidence="2" id="KW-0863">Zinc-finger</keyword>
<keyword evidence="3" id="KW-0862">Zinc</keyword>
<dbReference type="PANTHER" id="PTHR46347">
    <property type="entry name" value="RING/FYVE/PHD ZINC FINGER SUPERFAMILY PROTEIN"/>
    <property type="match status" value="1"/>
</dbReference>
<dbReference type="EMBL" id="JARJCM010000033">
    <property type="protein sequence ID" value="KAJ7038278.1"/>
    <property type="molecule type" value="Genomic_DNA"/>
</dbReference>
<feature type="transmembrane region" description="Helical" evidence="5">
    <location>
        <begin position="175"/>
        <end position="198"/>
    </location>
</feature>
<reference evidence="7" key="1">
    <citation type="submission" date="2023-03" db="EMBL/GenBank/DDBJ databases">
        <title>Massive genome expansion in bonnet fungi (Mycena s.s.) driven by repeated elements and novel gene families across ecological guilds.</title>
        <authorList>
            <consortium name="Lawrence Berkeley National Laboratory"/>
            <person name="Harder C.B."/>
            <person name="Miyauchi S."/>
            <person name="Viragh M."/>
            <person name="Kuo A."/>
            <person name="Thoen E."/>
            <person name="Andreopoulos B."/>
            <person name="Lu D."/>
            <person name="Skrede I."/>
            <person name="Drula E."/>
            <person name="Henrissat B."/>
            <person name="Morin E."/>
            <person name="Kohler A."/>
            <person name="Barry K."/>
            <person name="LaButti K."/>
            <person name="Morin E."/>
            <person name="Salamov A."/>
            <person name="Lipzen A."/>
            <person name="Mereny Z."/>
            <person name="Hegedus B."/>
            <person name="Baldrian P."/>
            <person name="Stursova M."/>
            <person name="Weitz H."/>
            <person name="Taylor A."/>
            <person name="Grigoriev I.V."/>
            <person name="Nagy L.G."/>
            <person name="Martin F."/>
            <person name="Kauserud H."/>
        </authorList>
    </citation>
    <scope>NUCLEOTIDE SEQUENCE</scope>
    <source>
        <strain evidence="7">CBHHK200</strain>
    </source>
</reference>
<gene>
    <name evidence="7" type="ORF">C8F04DRAFT_951426</name>
</gene>
<protein>
    <recommendedName>
        <fullName evidence="6">RING-CH-type domain-containing protein</fullName>
    </recommendedName>
</protein>
<evidence type="ECO:0000259" key="6">
    <source>
        <dbReference type="PROSITE" id="PS51292"/>
    </source>
</evidence>
<keyword evidence="1" id="KW-0479">Metal-binding</keyword>
<evidence type="ECO:0000313" key="8">
    <source>
        <dbReference type="Proteomes" id="UP001218188"/>
    </source>
</evidence>
<evidence type="ECO:0000256" key="1">
    <source>
        <dbReference type="ARBA" id="ARBA00022723"/>
    </source>
</evidence>
<name>A0AAD6T2K8_9AGAR</name>
<accession>A0AAD6T2K8</accession>
<dbReference type="SUPFAM" id="SSF57850">
    <property type="entry name" value="RING/U-box"/>
    <property type="match status" value="1"/>
</dbReference>
<dbReference type="Proteomes" id="UP001218188">
    <property type="component" value="Unassembled WGS sequence"/>
</dbReference>
<dbReference type="AlphaFoldDB" id="A0AAD6T2K8"/>
<dbReference type="InterPro" id="IPR011016">
    <property type="entry name" value="Znf_RING-CH"/>
</dbReference>
<keyword evidence="8" id="KW-1185">Reference proteome</keyword>
<feature type="domain" description="RING-CH-type" evidence="6">
    <location>
        <begin position="2"/>
        <end position="62"/>
    </location>
</feature>
<keyword evidence="5" id="KW-1133">Transmembrane helix</keyword>
<sequence>MAEEGAEKTCRICLAEDDPEMGRLVSSMSYVHVKCLQRWRNTSASRSAFFSCPQCKYQYRFARTQIVGIATNPVVVGAISAILFTLLVLLSSFVTTYFMSWFEEPSDTFYYRPGYYSSFWSSPVDVARDIIRAALRVLQDQDGKDGPIFGRGDAQSGTPAPHSEPGFLQSFIRRFLLGLPMIGAGSIVHMLLSLPFISPVHYLARYRSSSRRKESSRDIISLIIIGLVLVGAARALVKVYYFTQSTAKRILHRAEDAILEVN</sequence>
<dbReference type="SMART" id="SM00744">
    <property type="entry name" value="RINGv"/>
    <property type="match status" value="1"/>
</dbReference>
<evidence type="ECO:0000313" key="7">
    <source>
        <dbReference type="EMBL" id="KAJ7038278.1"/>
    </source>
</evidence>
<comment type="caution">
    <text evidence="7">The sequence shown here is derived from an EMBL/GenBank/DDBJ whole genome shotgun (WGS) entry which is preliminary data.</text>
</comment>
<dbReference type="Pfam" id="PF12906">
    <property type="entry name" value="RINGv"/>
    <property type="match status" value="1"/>
</dbReference>
<feature type="transmembrane region" description="Helical" evidence="5">
    <location>
        <begin position="66"/>
        <end position="99"/>
    </location>
</feature>
<evidence type="ECO:0000256" key="5">
    <source>
        <dbReference type="SAM" id="Phobius"/>
    </source>
</evidence>
<feature type="region of interest" description="Disordered" evidence="4">
    <location>
        <begin position="144"/>
        <end position="163"/>
    </location>
</feature>
<dbReference type="Gene3D" id="3.30.40.10">
    <property type="entry name" value="Zinc/RING finger domain, C3HC4 (zinc finger)"/>
    <property type="match status" value="1"/>
</dbReference>
<dbReference type="CDD" id="cd16495">
    <property type="entry name" value="RING_CH-C4HC3_MARCH"/>
    <property type="match status" value="1"/>
</dbReference>
<feature type="transmembrane region" description="Helical" evidence="5">
    <location>
        <begin position="219"/>
        <end position="241"/>
    </location>
</feature>
<evidence type="ECO:0000256" key="2">
    <source>
        <dbReference type="ARBA" id="ARBA00022771"/>
    </source>
</evidence>
<evidence type="ECO:0000256" key="4">
    <source>
        <dbReference type="SAM" id="MobiDB-lite"/>
    </source>
</evidence>
<keyword evidence="5" id="KW-0472">Membrane</keyword>
<evidence type="ECO:0000256" key="3">
    <source>
        <dbReference type="ARBA" id="ARBA00022833"/>
    </source>
</evidence>
<dbReference type="GO" id="GO:0008270">
    <property type="term" value="F:zinc ion binding"/>
    <property type="evidence" value="ECO:0007669"/>
    <property type="project" value="UniProtKB-KW"/>
</dbReference>
<dbReference type="PROSITE" id="PS51292">
    <property type="entry name" value="ZF_RING_CH"/>
    <property type="match status" value="1"/>
</dbReference>
<proteinExistence type="predicted"/>
<dbReference type="InterPro" id="IPR013083">
    <property type="entry name" value="Znf_RING/FYVE/PHD"/>
</dbReference>
<organism evidence="7 8">
    <name type="scientific">Mycena alexandri</name>
    <dbReference type="NCBI Taxonomy" id="1745969"/>
    <lineage>
        <taxon>Eukaryota</taxon>
        <taxon>Fungi</taxon>
        <taxon>Dikarya</taxon>
        <taxon>Basidiomycota</taxon>
        <taxon>Agaricomycotina</taxon>
        <taxon>Agaricomycetes</taxon>
        <taxon>Agaricomycetidae</taxon>
        <taxon>Agaricales</taxon>
        <taxon>Marasmiineae</taxon>
        <taxon>Mycenaceae</taxon>
        <taxon>Mycena</taxon>
    </lineage>
</organism>